<feature type="region of interest" description="Disordered" evidence="1">
    <location>
        <begin position="1"/>
        <end position="160"/>
    </location>
</feature>
<protein>
    <submittedName>
        <fullName evidence="2">Uncharacterized protein</fullName>
    </submittedName>
</protein>
<proteinExistence type="predicted"/>
<keyword evidence="3" id="KW-1185">Reference proteome</keyword>
<reference evidence="2 3" key="1">
    <citation type="submission" date="2022-11" db="EMBL/GenBank/DDBJ databases">
        <title>Whole genome sequence of Eschrichtius robustus ER-17-0199.</title>
        <authorList>
            <person name="Bruniche-Olsen A."/>
            <person name="Black A.N."/>
            <person name="Fields C.J."/>
            <person name="Walden K."/>
            <person name="Dewoody J.A."/>
        </authorList>
    </citation>
    <scope>NUCLEOTIDE SEQUENCE [LARGE SCALE GENOMIC DNA]</scope>
    <source>
        <strain evidence="2">ER-17-0199</strain>
        <tissue evidence="2">Blubber</tissue>
    </source>
</reference>
<accession>A0AB34GUT7</accession>
<gene>
    <name evidence="2" type="ORF">J1605_008383</name>
</gene>
<sequence>MESSDVRRSLGGRALLPIGSGRRDSEKPPPQDLRLRGPLPGTRLRARGKRLGRFKVLRSQKGGQGAREPARSRERVGKSCRPPLPPASERPGASPPSAHRARAGHAAVNHVLRQEQDGERAALPHLAGGPRHHDPEEQVEKIRWQHHFDQLHPQTDNKFH</sequence>
<feature type="compositionally biased region" description="Basic and acidic residues" evidence="1">
    <location>
        <begin position="21"/>
        <end position="35"/>
    </location>
</feature>
<organism evidence="2 3">
    <name type="scientific">Eschrichtius robustus</name>
    <name type="common">California gray whale</name>
    <name type="synonym">Eschrichtius gibbosus</name>
    <dbReference type="NCBI Taxonomy" id="9764"/>
    <lineage>
        <taxon>Eukaryota</taxon>
        <taxon>Metazoa</taxon>
        <taxon>Chordata</taxon>
        <taxon>Craniata</taxon>
        <taxon>Vertebrata</taxon>
        <taxon>Euteleostomi</taxon>
        <taxon>Mammalia</taxon>
        <taxon>Eutheria</taxon>
        <taxon>Laurasiatheria</taxon>
        <taxon>Artiodactyla</taxon>
        <taxon>Whippomorpha</taxon>
        <taxon>Cetacea</taxon>
        <taxon>Mysticeti</taxon>
        <taxon>Eschrichtiidae</taxon>
        <taxon>Eschrichtius</taxon>
    </lineage>
</organism>
<feature type="compositionally biased region" description="Basic and acidic residues" evidence="1">
    <location>
        <begin position="131"/>
        <end position="160"/>
    </location>
</feature>
<feature type="compositionally biased region" description="Basic residues" evidence="1">
    <location>
        <begin position="44"/>
        <end position="58"/>
    </location>
</feature>
<dbReference type="AlphaFoldDB" id="A0AB34GUT7"/>
<feature type="compositionally biased region" description="Basic and acidic residues" evidence="1">
    <location>
        <begin position="112"/>
        <end position="122"/>
    </location>
</feature>
<evidence type="ECO:0000313" key="3">
    <source>
        <dbReference type="Proteomes" id="UP001159641"/>
    </source>
</evidence>
<dbReference type="EMBL" id="JAIQCJ010002067">
    <property type="protein sequence ID" value="KAJ8784232.1"/>
    <property type="molecule type" value="Genomic_DNA"/>
</dbReference>
<feature type="compositionally biased region" description="Basic and acidic residues" evidence="1">
    <location>
        <begin position="68"/>
        <end position="77"/>
    </location>
</feature>
<name>A0AB34GUT7_ESCRO</name>
<comment type="caution">
    <text evidence="2">The sequence shown here is derived from an EMBL/GenBank/DDBJ whole genome shotgun (WGS) entry which is preliminary data.</text>
</comment>
<evidence type="ECO:0000313" key="2">
    <source>
        <dbReference type="EMBL" id="KAJ8784232.1"/>
    </source>
</evidence>
<dbReference type="Proteomes" id="UP001159641">
    <property type="component" value="Unassembled WGS sequence"/>
</dbReference>
<evidence type="ECO:0000256" key="1">
    <source>
        <dbReference type="SAM" id="MobiDB-lite"/>
    </source>
</evidence>